<accession>A0AAW1WW31</accession>
<comment type="caution">
    <text evidence="1">The sequence shown here is derived from an EMBL/GenBank/DDBJ whole genome shotgun (WGS) entry which is preliminary data.</text>
</comment>
<proteinExistence type="predicted"/>
<gene>
    <name evidence="1" type="ORF">M0R45_025482</name>
</gene>
<dbReference type="AlphaFoldDB" id="A0AAW1WW31"/>
<reference evidence="1 2" key="1">
    <citation type="journal article" date="2023" name="G3 (Bethesda)">
        <title>A chromosome-length genome assembly and annotation of blackberry (Rubus argutus, cv. 'Hillquist').</title>
        <authorList>
            <person name="Bruna T."/>
            <person name="Aryal R."/>
            <person name="Dudchenko O."/>
            <person name="Sargent D.J."/>
            <person name="Mead D."/>
            <person name="Buti M."/>
            <person name="Cavallini A."/>
            <person name="Hytonen T."/>
            <person name="Andres J."/>
            <person name="Pham M."/>
            <person name="Weisz D."/>
            <person name="Mascagni F."/>
            <person name="Usai G."/>
            <person name="Natali L."/>
            <person name="Bassil N."/>
            <person name="Fernandez G.E."/>
            <person name="Lomsadze A."/>
            <person name="Armour M."/>
            <person name="Olukolu B."/>
            <person name="Poorten T."/>
            <person name="Britton C."/>
            <person name="Davik J."/>
            <person name="Ashrafi H."/>
            <person name="Aiden E.L."/>
            <person name="Borodovsky M."/>
            <person name="Worthington M."/>
        </authorList>
    </citation>
    <scope>NUCLEOTIDE SEQUENCE [LARGE SCALE GENOMIC DNA]</scope>
    <source>
        <strain evidence="1">PI 553951</strain>
    </source>
</reference>
<protein>
    <submittedName>
        <fullName evidence="1">Uncharacterized protein</fullName>
    </submittedName>
</protein>
<dbReference type="Proteomes" id="UP001457282">
    <property type="component" value="Unassembled WGS sequence"/>
</dbReference>
<evidence type="ECO:0000313" key="2">
    <source>
        <dbReference type="Proteomes" id="UP001457282"/>
    </source>
</evidence>
<dbReference type="EMBL" id="JBEDUW010000005">
    <property type="protein sequence ID" value="KAK9928339.1"/>
    <property type="molecule type" value="Genomic_DNA"/>
</dbReference>
<keyword evidence="2" id="KW-1185">Reference proteome</keyword>
<sequence>MGGGDGGLIHGGCGGIVSGLGFDRMGRSSRCSDHRFGSACLDRPTGGWSLREVCDLKPPFAVAPLDEEREKGWVDEKEGSGWNIPEQTCSSIDVTDKIPFLSFHYPVNPSSLSRVALF</sequence>
<evidence type="ECO:0000313" key="1">
    <source>
        <dbReference type="EMBL" id="KAK9928339.1"/>
    </source>
</evidence>
<organism evidence="1 2">
    <name type="scientific">Rubus argutus</name>
    <name type="common">Southern blackberry</name>
    <dbReference type="NCBI Taxonomy" id="59490"/>
    <lineage>
        <taxon>Eukaryota</taxon>
        <taxon>Viridiplantae</taxon>
        <taxon>Streptophyta</taxon>
        <taxon>Embryophyta</taxon>
        <taxon>Tracheophyta</taxon>
        <taxon>Spermatophyta</taxon>
        <taxon>Magnoliopsida</taxon>
        <taxon>eudicotyledons</taxon>
        <taxon>Gunneridae</taxon>
        <taxon>Pentapetalae</taxon>
        <taxon>rosids</taxon>
        <taxon>fabids</taxon>
        <taxon>Rosales</taxon>
        <taxon>Rosaceae</taxon>
        <taxon>Rosoideae</taxon>
        <taxon>Rosoideae incertae sedis</taxon>
        <taxon>Rubus</taxon>
    </lineage>
</organism>
<name>A0AAW1WW31_RUBAR</name>